<evidence type="ECO:0000313" key="3">
    <source>
        <dbReference type="EMBL" id="DAE20785.1"/>
    </source>
</evidence>
<evidence type="ECO:0000259" key="2">
    <source>
        <dbReference type="Pfam" id="PF02018"/>
    </source>
</evidence>
<evidence type="ECO:0000256" key="1">
    <source>
        <dbReference type="ARBA" id="ARBA00022801"/>
    </source>
</evidence>
<protein>
    <submittedName>
        <fullName evidence="3">Carbohydrate binding domain protein</fullName>
    </submittedName>
</protein>
<sequence length="208" mass="22106">MDPVHGCGRRRSQKRRRPERILLVAEGGGMSGVSIMGRQVCGACRAGRMIGLSHSGTRLVLPNSADNLIVNGGFEQGLTGWTAIGAGSVVTSSSENSAVHDPHGGFAWYMSRDNGCGVSQTVAVSPGSRYRLDFWHAVGKGNSWRTATATVTAGDAVVASAKTPIRADTQWYEVALDFTAPKDCTAVTVTITENTWLRVDDVSLVEII</sequence>
<proteinExistence type="predicted"/>
<dbReference type="InterPro" id="IPR003305">
    <property type="entry name" value="CenC_carb-bd"/>
</dbReference>
<dbReference type="Gene3D" id="2.60.120.260">
    <property type="entry name" value="Galactose-binding domain-like"/>
    <property type="match status" value="1"/>
</dbReference>
<dbReference type="SUPFAM" id="SSF49785">
    <property type="entry name" value="Galactose-binding domain-like"/>
    <property type="match status" value="1"/>
</dbReference>
<accession>A0A8S5QPQ9</accession>
<reference evidence="3" key="1">
    <citation type="journal article" date="2021" name="Proc. Natl. Acad. Sci. U.S.A.">
        <title>A Catalog of Tens of Thousands of Viruses from Human Metagenomes Reveals Hidden Associations with Chronic Diseases.</title>
        <authorList>
            <person name="Tisza M.J."/>
            <person name="Buck C.B."/>
        </authorList>
    </citation>
    <scope>NUCLEOTIDE SEQUENCE</scope>
    <source>
        <strain evidence="3">CtB9E3</strain>
    </source>
</reference>
<organism evidence="3">
    <name type="scientific">Siphoviridae sp. ctB9E3</name>
    <dbReference type="NCBI Taxonomy" id="2826187"/>
    <lineage>
        <taxon>Viruses</taxon>
        <taxon>Duplodnaviria</taxon>
        <taxon>Heunggongvirae</taxon>
        <taxon>Uroviricota</taxon>
        <taxon>Caudoviricetes</taxon>
    </lineage>
</organism>
<dbReference type="InterPro" id="IPR008979">
    <property type="entry name" value="Galactose-bd-like_sf"/>
</dbReference>
<dbReference type="EMBL" id="BK015701">
    <property type="protein sequence ID" value="DAE20785.1"/>
    <property type="molecule type" value="Genomic_DNA"/>
</dbReference>
<dbReference type="Pfam" id="PF02018">
    <property type="entry name" value="CBM_4_9"/>
    <property type="match status" value="1"/>
</dbReference>
<keyword evidence="1" id="KW-0378">Hydrolase</keyword>
<feature type="domain" description="CBM-cenC" evidence="2">
    <location>
        <begin position="67"/>
        <end position="192"/>
    </location>
</feature>
<name>A0A8S5QPQ9_9CAUD</name>
<dbReference type="GO" id="GO:0016798">
    <property type="term" value="F:hydrolase activity, acting on glycosyl bonds"/>
    <property type="evidence" value="ECO:0007669"/>
    <property type="project" value="InterPro"/>
</dbReference>